<evidence type="ECO:0000313" key="3">
    <source>
        <dbReference type="EMBL" id="EMS66186.1"/>
    </source>
</evidence>
<dbReference type="InterPro" id="IPR051358">
    <property type="entry name" value="TF_AMS/ICE1/BHLH6-like"/>
</dbReference>
<evidence type="ECO:0000256" key="2">
    <source>
        <dbReference type="ARBA" id="ARBA00023242"/>
    </source>
</evidence>
<accession>M8A2J2</accession>
<dbReference type="AlphaFoldDB" id="M8A2J2"/>
<evidence type="ECO:0000256" key="1">
    <source>
        <dbReference type="ARBA" id="ARBA00004123"/>
    </source>
</evidence>
<dbReference type="OMA" id="EPDEIYM"/>
<dbReference type="GO" id="GO:0043565">
    <property type="term" value="F:sequence-specific DNA binding"/>
    <property type="evidence" value="ECO:0007669"/>
    <property type="project" value="TreeGrafter"/>
</dbReference>
<dbReference type="PANTHER" id="PTHR31945:SF15">
    <property type="entry name" value="TRANSCRIPTION FACTOR BHLH61-RELATED"/>
    <property type="match status" value="1"/>
</dbReference>
<reference evidence="3" key="1">
    <citation type="journal article" date="2013" name="Nature">
        <title>Draft genome of the wheat A-genome progenitor Triticum urartu.</title>
        <authorList>
            <person name="Ling H.Q."/>
            <person name="Zhao S."/>
            <person name="Liu D."/>
            <person name="Wang J."/>
            <person name="Sun H."/>
            <person name="Zhang C."/>
            <person name="Fan H."/>
            <person name="Li D."/>
            <person name="Dong L."/>
            <person name="Tao Y."/>
            <person name="Gao C."/>
            <person name="Wu H."/>
            <person name="Li Y."/>
            <person name="Cui Y."/>
            <person name="Guo X."/>
            <person name="Zheng S."/>
            <person name="Wang B."/>
            <person name="Yu K."/>
            <person name="Liang Q."/>
            <person name="Yang W."/>
            <person name="Lou X."/>
            <person name="Chen J."/>
            <person name="Feng M."/>
            <person name="Jian J."/>
            <person name="Zhang X."/>
            <person name="Luo G."/>
            <person name="Jiang Y."/>
            <person name="Liu J."/>
            <person name="Wang Z."/>
            <person name="Sha Y."/>
            <person name="Zhang B."/>
            <person name="Wu H."/>
            <person name="Tang D."/>
            <person name="Shen Q."/>
            <person name="Xue P."/>
            <person name="Zou S."/>
            <person name="Wang X."/>
            <person name="Liu X."/>
            <person name="Wang F."/>
            <person name="Yang Y."/>
            <person name="An X."/>
            <person name="Dong Z."/>
            <person name="Zhang K."/>
            <person name="Zhang X."/>
            <person name="Luo M.C."/>
            <person name="Dvorak J."/>
            <person name="Tong Y."/>
            <person name="Wang J."/>
            <person name="Yang H."/>
            <person name="Li Z."/>
            <person name="Wang D."/>
            <person name="Zhang A."/>
            <person name="Wang J."/>
        </authorList>
    </citation>
    <scope>NUCLEOTIDE SEQUENCE</scope>
</reference>
<protein>
    <submittedName>
        <fullName evidence="3">Uncharacterized protein</fullName>
    </submittedName>
</protein>
<comment type="subcellular location">
    <subcellularLocation>
        <location evidence="1">Nucleus</location>
    </subcellularLocation>
</comment>
<dbReference type="EMBL" id="KD034438">
    <property type="protein sequence ID" value="EMS66186.1"/>
    <property type="molecule type" value="Genomic_DNA"/>
</dbReference>
<sequence>MAAAPMYAGVEEEEGGGLEGMPSKNLMVECRRCKRLNNRESSLQATSVVPRIIKSVDPGDAIDYMKELLERMWRLQEERRTRIRSQRVPGAEPDEIYMARNIPEMSNLGD</sequence>
<proteinExistence type="predicted"/>
<dbReference type="PANTHER" id="PTHR31945">
    <property type="entry name" value="TRANSCRIPTION FACTOR SCREAM2-RELATED"/>
    <property type="match status" value="1"/>
</dbReference>
<keyword evidence="2" id="KW-0539">Nucleus</keyword>
<dbReference type="GO" id="GO:0003700">
    <property type="term" value="F:DNA-binding transcription factor activity"/>
    <property type="evidence" value="ECO:0007669"/>
    <property type="project" value="TreeGrafter"/>
</dbReference>
<gene>
    <name evidence="3" type="ORF">TRIUR3_05996</name>
</gene>
<name>M8A2J2_TRIUA</name>
<dbReference type="GO" id="GO:0005634">
    <property type="term" value="C:nucleus"/>
    <property type="evidence" value="ECO:0007669"/>
    <property type="project" value="UniProtKB-SubCell"/>
</dbReference>
<organism evidence="3">
    <name type="scientific">Triticum urartu</name>
    <name type="common">Red wild einkorn</name>
    <name type="synonym">Crithodium urartu</name>
    <dbReference type="NCBI Taxonomy" id="4572"/>
    <lineage>
        <taxon>Eukaryota</taxon>
        <taxon>Viridiplantae</taxon>
        <taxon>Streptophyta</taxon>
        <taxon>Embryophyta</taxon>
        <taxon>Tracheophyta</taxon>
        <taxon>Spermatophyta</taxon>
        <taxon>Magnoliopsida</taxon>
        <taxon>Liliopsida</taxon>
        <taxon>Poales</taxon>
        <taxon>Poaceae</taxon>
        <taxon>BOP clade</taxon>
        <taxon>Pooideae</taxon>
        <taxon>Triticodae</taxon>
        <taxon>Triticeae</taxon>
        <taxon>Triticinae</taxon>
        <taxon>Triticum</taxon>
    </lineage>
</organism>
<dbReference type="STRING" id="4572.M8A2J2"/>